<keyword evidence="4 7" id="KW-0812">Transmembrane</keyword>
<comment type="subcellular location">
    <subcellularLocation>
        <location evidence="1">Membrane</location>
        <topology evidence="1">Multi-pass membrane protein</topology>
    </subcellularLocation>
</comment>
<evidence type="ECO:0000313" key="9">
    <source>
        <dbReference type="EMBL" id="HGI87511.1"/>
    </source>
</evidence>
<dbReference type="GO" id="GO:0016020">
    <property type="term" value="C:membrane"/>
    <property type="evidence" value="ECO:0007669"/>
    <property type="project" value="UniProtKB-SubCell"/>
</dbReference>
<evidence type="ECO:0000256" key="3">
    <source>
        <dbReference type="ARBA" id="ARBA00022679"/>
    </source>
</evidence>
<keyword evidence="2" id="KW-0328">Glycosyltransferase</keyword>
<evidence type="ECO:0000256" key="2">
    <source>
        <dbReference type="ARBA" id="ARBA00022676"/>
    </source>
</evidence>
<dbReference type="InterPro" id="IPR050321">
    <property type="entry name" value="Glycosyltr_2/OpgH_subfam"/>
</dbReference>
<evidence type="ECO:0000256" key="4">
    <source>
        <dbReference type="ARBA" id="ARBA00022692"/>
    </source>
</evidence>
<feature type="transmembrane region" description="Helical" evidence="7">
    <location>
        <begin position="321"/>
        <end position="345"/>
    </location>
</feature>
<keyword evidence="6 7" id="KW-0472">Membrane</keyword>
<dbReference type="GO" id="GO:0016757">
    <property type="term" value="F:glycosyltransferase activity"/>
    <property type="evidence" value="ECO:0007669"/>
    <property type="project" value="UniProtKB-KW"/>
</dbReference>
<dbReference type="AlphaFoldDB" id="A0A7C4BBT9"/>
<proteinExistence type="predicted"/>
<dbReference type="PANTHER" id="PTHR43867">
    <property type="entry name" value="CELLULOSE SYNTHASE CATALYTIC SUBUNIT A [UDP-FORMING]"/>
    <property type="match status" value="1"/>
</dbReference>
<protein>
    <submittedName>
        <fullName evidence="9">Glycosyltransferase family 2 protein</fullName>
    </submittedName>
</protein>
<keyword evidence="3 9" id="KW-0808">Transferase</keyword>
<dbReference type="Gene3D" id="3.90.550.10">
    <property type="entry name" value="Spore Coat Polysaccharide Biosynthesis Protein SpsA, Chain A"/>
    <property type="match status" value="1"/>
</dbReference>
<evidence type="ECO:0000256" key="7">
    <source>
        <dbReference type="SAM" id="Phobius"/>
    </source>
</evidence>
<name>A0A7C4BBT9_9CREN</name>
<dbReference type="EMBL" id="DTFF01000036">
    <property type="protein sequence ID" value="HGI87511.1"/>
    <property type="molecule type" value="Genomic_DNA"/>
</dbReference>
<feature type="transmembrane region" description="Helical" evidence="7">
    <location>
        <begin position="422"/>
        <end position="439"/>
    </location>
</feature>
<feature type="transmembrane region" description="Helical" evidence="7">
    <location>
        <begin position="398"/>
        <end position="416"/>
    </location>
</feature>
<organism evidence="9">
    <name type="scientific">Ignisphaera aggregans</name>
    <dbReference type="NCBI Taxonomy" id="334771"/>
    <lineage>
        <taxon>Archaea</taxon>
        <taxon>Thermoproteota</taxon>
        <taxon>Thermoprotei</taxon>
        <taxon>Desulfurococcales</taxon>
        <taxon>Desulfurococcaceae</taxon>
        <taxon>Ignisphaera</taxon>
    </lineage>
</organism>
<evidence type="ECO:0000259" key="8">
    <source>
        <dbReference type="Pfam" id="PF13632"/>
    </source>
</evidence>
<reference evidence="9" key="1">
    <citation type="journal article" date="2020" name="mSystems">
        <title>Genome- and Community-Level Interaction Insights into Carbon Utilization and Element Cycling Functions of Hydrothermarchaeota in Hydrothermal Sediment.</title>
        <authorList>
            <person name="Zhou Z."/>
            <person name="Liu Y."/>
            <person name="Xu W."/>
            <person name="Pan J."/>
            <person name="Luo Z.H."/>
            <person name="Li M."/>
        </authorList>
    </citation>
    <scope>NUCLEOTIDE SEQUENCE [LARGE SCALE GENOMIC DNA]</scope>
    <source>
        <strain evidence="9">SpSt-732</strain>
    </source>
</reference>
<dbReference type="SUPFAM" id="SSF53448">
    <property type="entry name" value="Nucleotide-diphospho-sugar transferases"/>
    <property type="match status" value="1"/>
</dbReference>
<evidence type="ECO:0000256" key="5">
    <source>
        <dbReference type="ARBA" id="ARBA00022989"/>
    </source>
</evidence>
<accession>A0A7C4BBT9</accession>
<evidence type="ECO:0000256" key="6">
    <source>
        <dbReference type="ARBA" id="ARBA00023136"/>
    </source>
</evidence>
<dbReference type="Pfam" id="PF13632">
    <property type="entry name" value="Glyco_trans_2_3"/>
    <property type="match status" value="1"/>
</dbReference>
<evidence type="ECO:0000256" key="1">
    <source>
        <dbReference type="ARBA" id="ARBA00004141"/>
    </source>
</evidence>
<dbReference type="InterPro" id="IPR001173">
    <property type="entry name" value="Glyco_trans_2-like"/>
</dbReference>
<dbReference type="InterPro" id="IPR029044">
    <property type="entry name" value="Nucleotide-diphossugar_trans"/>
</dbReference>
<keyword evidence="5 7" id="KW-1133">Transmembrane helix</keyword>
<comment type="caution">
    <text evidence="9">The sequence shown here is derived from an EMBL/GenBank/DDBJ whole genome shotgun (WGS) entry which is preliminary data.</text>
</comment>
<dbReference type="PANTHER" id="PTHR43867:SF2">
    <property type="entry name" value="CELLULOSE SYNTHASE CATALYTIC SUBUNIT A [UDP-FORMING]"/>
    <property type="match status" value="1"/>
</dbReference>
<feature type="transmembrane region" description="Helical" evidence="7">
    <location>
        <begin position="288"/>
        <end position="309"/>
    </location>
</feature>
<feature type="transmembrane region" description="Helical" evidence="7">
    <location>
        <begin position="365"/>
        <end position="386"/>
    </location>
</feature>
<feature type="domain" description="Glycosyltransferase 2-like" evidence="8">
    <location>
        <begin position="129"/>
        <end position="321"/>
    </location>
</feature>
<sequence>MISLASLMLVTFSVLAVSLYHVMLVYGKAMAMASPPQRSAKRELLSIVTPIKNEPVDVVERYGRHFSRYASASAVECIVVADYTDDELFKDALRCFSLSDGMFLVRRFNGVGGRNGAINDGARFSSGSIIVLLDVDAYPSEEVLKEITMCSSVCVARWSVCEWSPTRTSKTIAFITEYGSWLYYKLKGLRGLFVYPLGSGTAIRRELFDKVGGLRLGVIQDDMWLGTQLIYRGVKPHVAGEICVGAPQTLSAFFTQQRRWAYGATEVLKGFGKLVLKAPVKHLQKFEALFYLSQPLLASVAGLGFILAVPASFLEAQRIGVLELVLLGMLVLSLALESLCVRKFAREAGKYDPPYVYGRSSAISTLLSLGVLPYVIAALVGVKLPYKITPKSGATSKELAIPVTALLFSATLIASVVRGNSITMLVAAMPLLASVYALVRLD</sequence>
<gene>
    <name evidence="9" type="ORF">ENV14_03860</name>
</gene>